<dbReference type="AlphaFoldDB" id="A0A117NI49"/>
<dbReference type="EMBL" id="LKAM01000003">
    <property type="protein sequence ID" value="KUM49398.1"/>
    <property type="molecule type" value="Genomic_DNA"/>
</dbReference>
<gene>
    <name evidence="1" type="ORF">ABT39_MTgene3947</name>
</gene>
<proteinExistence type="predicted"/>
<sequence>MASCYGRPPADGWKEGSASWLGWGWLELTALFAIYLPPTPRSFFCSIYSNPPFTTPSLLTTTLREGKPCTCLGRHF</sequence>
<organism evidence="1">
    <name type="scientific">Picea glauca</name>
    <name type="common">White spruce</name>
    <name type="synonym">Pinus glauca</name>
    <dbReference type="NCBI Taxonomy" id="3330"/>
    <lineage>
        <taxon>Eukaryota</taxon>
        <taxon>Viridiplantae</taxon>
        <taxon>Streptophyta</taxon>
        <taxon>Embryophyta</taxon>
        <taxon>Tracheophyta</taxon>
        <taxon>Spermatophyta</taxon>
        <taxon>Pinopsida</taxon>
        <taxon>Pinidae</taxon>
        <taxon>Conifers I</taxon>
        <taxon>Pinales</taxon>
        <taxon>Pinaceae</taxon>
        <taxon>Picea</taxon>
    </lineage>
</organism>
<geneLocation type="mitochondrion" evidence="1"/>
<keyword evidence="1" id="KW-0496">Mitochondrion</keyword>
<evidence type="ECO:0000313" key="1">
    <source>
        <dbReference type="EMBL" id="KUM49398.1"/>
    </source>
</evidence>
<comment type="caution">
    <text evidence="1">The sequence shown here is derived from an EMBL/GenBank/DDBJ whole genome shotgun (WGS) entry which is preliminary data.</text>
</comment>
<protein>
    <submittedName>
        <fullName evidence="1">Uncharacterized protein</fullName>
    </submittedName>
</protein>
<name>A0A117NI49_PICGL</name>
<reference evidence="1" key="1">
    <citation type="journal article" date="2015" name="Genome Biol. Evol.">
        <title>Organellar Genomes of White Spruce (Picea glauca): Assembly and Annotation.</title>
        <authorList>
            <person name="Jackman S.D."/>
            <person name="Warren R.L."/>
            <person name="Gibb E.A."/>
            <person name="Vandervalk B.P."/>
            <person name="Mohamadi H."/>
            <person name="Chu J."/>
            <person name="Raymond A."/>
            <person name="Pleasance S."/>
            <person name="Coope R."/>
            <person name="Wildung M.R."/>
            <person name="Ritland C.E."/>
            <person name="Bousquet J."/>
            <person name="Jones S.J."/>
            <person name="Bohlmann J."/>
            <person name="Birol I."/>
        </authorList>
    </citation>
    <scope>NUCLEOTIDE SEQUENCE [LARGE SCALE GENOMIC DNA]</scope>
    <source>
        <tissue evidence="1">Flushing bud</tissue>
    </source>
</reference>
<accession>A0A117NI49</accession>